<name>A0A1G4BLZ4_9PEZI</name>
<protein>
    <submittedName>
        <fullName evidence="1">Uncharacterized protein</fullName>
    </submittedName>
</protein>
<sequence>MFCRGAVCGPPLGVGRMVWPGALADRLALLEGLEQNLASPDLAE</sequence>
<evidence type="ECO:0000313" key="2">
    <source>
        <dbReference type="Proteomes" id="UP000176998"/>
    </source>
</evidence>
<keyword evidence="2" id="KW-1185">Reference proteome</keyword>
<organism evidence="1 2">
    <name type="scientific">Colletotrichum orchidophilum</name>
    <dbReference type="NCBI Taxonomy" id="1209926"/>
    <lineage>
        <taxon>Eukaryota</taxon>
        <taxon>Fungi</taxon>
        <taxon>Dikarya</taxon>
        <taxon>Ascomycota</taxon>
        <taxon>Pezizomycotina</taxon>
        <taxon>Sordariomycetes</taxon>
        <taxon>Hypocreomycetidae</taxon>
        <taxon>Glomerellales</taxon>
        <taxon>Glomerellaceae</taxon>
        <taxon>Colletotrichum</taxon>
    </lineage>
</organism>
<proteinExistence type="predicted"/>
<dbReference type="Proteomes" id="UP000176998">
    <property type="component" value="Unassembled WGS sequence"/>
</dbReference>
<comment type="caution">
    <text evidence="1">The sequence shown here is derived from an EMBL/GenBank/DDBJ whole genome shotgun (WGS) entry which is preliminary data.</text>
</comment>
<accession>A0A1G4BLZ4</accession>
<reference evidence="1 2" key="1">
    <citation type="submission" date="2016-09" db="EMBL/GenBank/DDBJ databases">
        <authorList>
            <person name="Capua I."/>
            <person name="De Benedictis P."/>
            <person name="Joannis T."/>
            <person name="Lombin L.H."/>
            <person name="Cattoli G."/>
        </authorList>
    </citation>
    <scope>NUCLEOTIDE SEQUENCE [LARGE SCALE GENOMIC DNA]</scope>
    <source>
        <strain evidence="1 2">IMI 309357</strain>
    </source>
</reference>
<gene>
    <name evidence="1" type="ORF">CORC01_02320</name>
</gene>
<dbReference type="GeneID" id="34555480"/>
<dbReference type="EMBL" id="MJBS01000013">
    <property type="protein sequence ID" value="OHF02327.1"/>
    <property type="molecule type" value="Genomic_DNA"/>
</dbReference>
<evidence type="ECO:0000313" key="1">
    <source>
        <dbReference type="EMBL" id="OHF02327.1"/>
    </source>
</evidence>
<dbReference type="RefSeq" id="XP_022479468.1">
    <property type="nucleotide sequence ID" value="XM_022613970.1"/>
</dbReference>
<dbReference type="AlphaFoldDB" id="A0A1G4BLZ4"/>